<comment type="caution">
    <text evidence="2">The sequence shown here is derived from an EMBL/GenBank/DDBJ whole genome shotgun (WGS) entry which is preliminary data.</text>
</comment>
<evidence type="ECO:0000313" key="2">
    <source>
        <dbReference type="EMBL" id="RSJ03077.1"/>
    </source>
</evidence>
<protein>
    <recommendedName>
        <fullName evidence="1">SMEK domain-containing protein</fullName>
    </recommendedName>
</protein>
<feature type="domain" description="SMEK" evidence="1">
    <location>
        <begin position="14"/>
        <end position="146"/>
    </location>
</feature>
<dbReference type="RefSeq" id="WP_125454119.1">
    <property type="nucleotide sequence ID" value="NZ_RJOF01000008.1"/>
</dbReference>
<dbReference type="Proteomes" id="UP000268311">
    <property type="component" value="Unassembled WGS sequence"/>
</dbReference>
<dbReference type="EMBL" id="RJOF01000008">
    <property type="protein sequence ID" value="RSJ03077.1"/>
    <property type="molecule type" value="Genomic_DNA"/>
</dbReference>
<dbReference type="InterPro" id="IPR047740">
    <property type="entry name" value="SMEK_dom"/>
</dbReference>
<evidence type="ECO:0000313" key="3">
    <source>
        <dbReference type="Proteomes" id="UP000268311"/>
    </source>
</evidence>
<proteinExistence type="predicted"/>
<dbReference type="AlphaFoldDB" id="A0A3R9J8W4"/>
<organism evidence="2 3">
    <name type="scientific">Streptococcus mitis</name>
    <dbReference type="NCBI Taxonomy" id="28037"/>
    <lineage>
        <taxon>Bacteria</taxon>
        <taxon>Bacillati</taxon>
        <taxon>Bacillota</taxon>
        <taxon>Bacilli</taxon>
        <taxon>Lactobacillales</taxon>
        <taxon>Streptococcaceae</taxon>
        <taxon>Streptococcus</taxon>
        <taxon>Streptococcus mitis group</taxon>
    </lineage>
</organism>
<accession>A0A3R9J8W4</accession>
<sequence>MNTSDNIDEFILALRDLNEIIEKRAKLNLLDNAVLAESFYKEILNKLFSWELKNLNIAHANFEAIDLIDKSNNILVQVSCTCENQKIHSTISKKELLKDDYKGFELYFVFVGKQNSNVKKGKYNCISQLSFNPNTNILLTVDLIKYYQDLNPNVQDEILNIIRSYLTKENKVNNSTSKIKISEMILEILDENRQIFYKYGPKSDVALNSPMSEASFKKWCESKMKIIENNKKILNIYQKYKLLFCRKEKLLFHKFELNVTSFEQNNKERLDSNLYEPFPEEFPKMLERIVSN</sequence>
<evidence type="ECO:0000259" key="1">
    <source>
        <dbReference type="Pfam" id="PF21941"/>
    </source>
</evidence>
<gene>
    <name evidence="2" type="ORF">D8838_08435</name>
</gene>
<dbReference type="NCBIfam" id="NF033859">
    <property type="entry name" value="SMEK_N"/>
    <property type="match status" value="1"/>
</dbReference>
<dbReference type="Pfam" id="PF21941">
    <property type="entry name" value="SMEK_N"/>
    <property type="match status" value="1"/>
</dbReference>
<name>A0A3R9J8W4_STRMT</name>
<reference evidence="2 3" key="1">
    <citation type="submission" date="2018-11" db="EMBL/GenBank/DDBJ databases">
        <title>Species Designations Belie Phenotypic and Genotypic Heterogeneity in Oral Streptococci.</title>
        <authorList>
            <person name="Velsko I."/>
        </authorList>
    </citation>
    <scope>NUCLEOTIDE SEQUENCE [LARGE SCALE GENOMIC DNA]</scope>
    <source>
        <strain evidence="2 3">BCC33</strain>
    </source>
</reference>